<name>A0A5A9PCE8_9TELE</name>
<organism evidence="2 3">
    <name type="scientific">Triplophysa tibetana</name>
    <dbReference type="NCBI Taxonomy" id="1572043"/>
    <lineage>
        <taxon>Eukaryota</taxon>
        <taxon>Metazoa</taxon>
        <taxon>Chordata</taxon>
        <taxon>Craniata</taxon>
        <taxon>Vertebrata</taxon>
        <taxon>Euteleostomi</taxon>
        <taxon>Actinopterygii</taxon>
        <taxon>Neopterygii</taxon>
        <taxon>Teleostei</taxon>
        <taxon>Ostariophysi</taxon>
        <taxon>Cypriniformes</taxon>
        <taxon>Nemacheilidae</taxon>
        <taxon>Triplophysa</taxon>
    </lineage>
</organism>
<dbReference type="EMBL" id="SOYY01000007">
    <property type="protein sequence ID" value="KAA0719548.1"/>
    <property type="molecule type" value="Genomic_DNA"/>
</dbReference>
<dbReference type="Proteomes" id="UP000324632">
    <property type="component" value="Chromosome 7"/>
</dbReference>
<proteinExistence type="predicted"/>
<evidence type="ECO:0000256" key="1">
    <source>
        <dbReference type="SAM" id="MobiDB-lite"/>
    </source>
</evidence>
<reference evidence="2 3" key="1">
    <citation type="journal article" date="2019" name="Mol. Ecol. Resour.">
        <title>Chromosome-level genome assembly of Triplophysa tibetana, a fish adapted to the harsh high-altitude environment of the Tibetan Plateau.</title>
        <authorList>
            <person name="Yang X."/>
            <person name="Liu H."/>
            <person name="Ma Z."/>
            <person name="Zou Y."/>
            <person name="Zou M."/>
            <person name="Mao Y."/>
            <person name="Li X."/>
            <person name="Wang H."/>
            <person name="Chen T."/>
            <person name="Wang W."/>
            <person name="Yang R."/>
        </authorList>
    </citation>
    <scope>NUCLEOTIDE SEQUENCE [LARGE SCALE GENOMIC DNA]</scope>
    <source>
        <strain evidence="2">TTIB1903HZAU</strain>
        <tissue evidence="2">Muscle</tissue>
    </source>
</reference>
<protein>
    <submittedName>
        <fullName evidence="2">R2 Retrovirus-related Pol polyprotein from type I retrotransposable element</fullName>
    </submittedName>
</protein>
<sequence length="527" mass="59995">MVSDLDTCGTSSASPGDQLGHLTRMLSTFERESCGPFASAKRRDNARQRARRTQDLFEFCRRTYGPHFFDTMPPTDGLLGFLTGLYGRNLIVSTVRHYLIDIRFFCSYAADSSEREASVTEAKLRHLKRACMYQMNQMRGDVHAHRAEIRAAKSKFPRMIEAFAREPTLGVMFRLQGLLSGYMSILTGHRRCVLINMTAVEVGRAGTTQDRFRVISVKHNKTAAFFGEAKVTLSPVEYTWMTDIISHRSVVSEYAFCTAQGNRCMVLLSHFRVAWRRLGLPERLDFMMIRDSIITHAHVRQSRRQRECLARALCHNMQTALRYYVADQTDDLARTSSLPGARAPAPGHAEGRGRSRSKGQCQECPYTETLNHILQSCARTHDVRCVRHNRVVRLVCKKLHRGEYTTLIEPIVPCLKSHIKPDIIVHRTERLVVMDITVVAGHRLKESWDLKIRKYGSEDSLEAMRSWWGSEMEIDHLPVVISGRGVNFGPSGRGLRRLGFSTRDIMDICLCAVQGSLNIYDTYMRGN</sequence>
<evidence type="ECO:0000313" key="2">
    <source>
        <dbReference type="EMBL" id="KAA0719548.1"/>
    </source>
</evidence>
<dbReference type="AlphaFoldDB" id="A0A5A9PCE8"/>
<keyword evidence="3" id="KW-1185">Reference proteome</keyword>
<gene>
    <name evidence="2" type="ORF">E1301_Tti021691</name>
</gene>
<accession>A0A5A9PCE8</accession>
<feature type="region of interest" description="Disordered" evidence="1">
    <location>
        <begin position="335"/>
        <end position="358"/>
    </location>
</feature>
<evidence type="ECO:0000313" key="3">
    <source>
        <dbReference type="Proteomes" id="UP000324632"/>
    </source>
</evidence>
<comment type="caution">
    <text evidence="2">The sequence shown here is derived from an EMBL/GenBank/DDBJ whole genome shotgun (WGS) entry which is preliminary data.</text>
</comment>